<comment type="function">
    <text evidence="9">Part of the tripartite ATP-independent periplasmic (TRAP) transport system.</text>
</comment>
<comment type="subunit">
    <text evidence="9">The complex comprises the extracytoplasmic solute receptor protein and the two transmembrane proteins.</text>
</comment>
<keyword evidence="3" id="KW-1003">Cell membrane</keyword>
<dbReference type="EMBL" id="CP136522">
    <property type="protein sequence ID" value="WOT05968.1"/>
    <property type="molecule type" value="Genomic_DNA"/>
</dbReference>
<dbReference type="Proteomes" id="UP001529491">
    <property type="component" value="Chromosome"/>
</dbReference>
<evidence type="ECO:0000256" key="4">
    <source>
        <dbReference type="ARBA" id="ARBA00022519"/>
    </source>
</evidence>
<dbReference type="PANTHER" id="PTHR35011:SF4">
    <property type="entry name" value="SLL1102 PROTEIN"/>
    <property type="match status" value="1"/>
</dbReference>
<proteinExistence type="inferred from homology"/>
<reference evidence="11 12" key="1">
    <citation type="submission" date="2023-10" db="EMBL/GenBank/DDBJ databases">
        <title>Complete genome sequence of Shewanella sp. DAU334.</title>
        <authorList>
            <person name="Lee Y.-S."/>
            <person name="Jeong H.-R."/>
            <person name="Hwang E.-J."/>
            <person name="Choi Y.-L."/>
            <person name="Kim G.-D."/>
        </authorList>
    </citation>
    <scope>NUCLEOTIDE SEQUENCE [LARGE SCALE GENOMIC DNA]</scope>
    <source>
        <strain evidence="11 12">DAU334</strain>
    </source>
</reference>
<comment type="caution">
    <text evidence="9">Lacks conserved residue(s) required for the propagation of feature annotation.</text>
</comment>
<keyword evidence="2 9" id="KW-0813">Transport</keyword>
<evidence type="ECO:0000256" key="9">
    <source>
        <dbReference type="RuleBase" id="RU369079"/>
    </source>
</evidence>
<dbReference type="PANTHER" id="PTHR35011">
    <property type="entry name" value="2,3-DIKETO-L-GULONATE TRAP TRANSPORTER SMALL PERMEASE PROTEIN YIAM"/>
    <property type="match status" value="1"/>
</dbReference>
<protein>
    <recommendedName>
        <fullName evidence="9">TRAP transporter small permease protein</fullName>
    </recommendedName>
</protein>
<evidence type="ECO:0000259" key="10">
    <source>
        <dbReference type="Pfam" id="PF04290"/>
    </source>
</evidence>
<sequence length="167" mass="19197">MKIIEQWVDRSGRWVSWFTLLMVLITLAVVILRYIFNIGATAAQEMALYLHGAILTLAAGYTLKHDGHVRVDIFYRRFSMQARNWVDFLGTLLFLFPVSIYILYASFDYVMTSWHYSETSVEAGGLPFVYIQKSLLLGLPLSLMLQGLVELLRLNRLLFPKSVGKNQ</sequence>
<evidence type="ECO:0000256" key="3">
    <source>
        <dbReference type="ARBA" id="ARBA00022475"/>
    </source>
</evidence>
<evidence type="ECO:0000256" key="2">
    <source>
        <dbReference type="ARBA" id="ARBA00022448"/>
    </source>
</evidence>
<feature type="transmembrane region" description="Helical" evidence="9">
    <location>
        <begin position="12"/>
        <end position="36"/>
    </location>
</feature>
<evidence type="ECO:0000256" key="8">
    <source>
        <dbReference type="ARBA" id="ARBA00038436"/>
    </source>
</evidence>
<evidence type="ECO:0000256" key="5">
    <source>
        <dbReference type="ARBA" id="ARBA00022692"/>
    </source>
</evidence>
<accession>A0ABZ0K0L4</accession>
<keyword evidence="4 9" id="KW-0997">Cell inner membrane</keyword>
<keyword evidence="12" id="KW-1185">Reference proteome</keyword>
<dbReference type="Pfam" id="PF04290">
    <property type="entry name" value="DctQ"/>
    <property type="match status" value="1"/>
</dbReference>
<keyword evidence="7 9" id="KW-0472">Membrane</keyword>
<evidence type="ECO:0000313" key="11">
    <source>
        <dbReference type="EMBL" id="WOT05968.1"/>
    </source>
</evidence>
<keyword evidence="5 9" id="KW-0812">Transmembrane</keyword>
<evidence type="ECO:0000256" key="1">
    <source>
        <dbReference type="ARBA" id="ARBA00004429"/>
    </source>
</evidence>
<keyword evidence="6 9" id="KW-1133">Transmembrane helix</keyword>
<dbReference type="RefSeq" id="WP_310470234.1">
    <property type="nucleotide sequence ID" value="NZ_CP136522.1"/>
</dbReference>
<feature type="domain" description="Tripartite ATP-independent periplasmic transporters DctQ component" evidence="10">
    <location>
        <begin position="22"/>
        <end position="154"/>
    </location>
</feature>
<evidence type="ECO:0000313" key="12">
    <source>
        <dbReference type="Proteomes" id="UP001529491"/>
    </source>
</evidence>
<gene>
    <name evidence="11" type="ORF">RGE70_03910</name>
</gene>
<comment type="similarity">
    <text evidence="8 9">Belongs to the TRAP transporter small permease family.</text>
</comment>
<organism evidence="11 12">
    <name type="scientific">Shewanella youngdeokensis</name>
    <dbReference type="NCBI Taxonomy" id="2999068"/>
    <lineage>
        <taxon>Bacteria</taxon>
        <taxon>Pseudomonadati</taxon>
        <taxon>Pseudomonadota</taxon>
        <taxon>Gammaproteobacteria</taxon>
        <taxon>Alteromonadales</taxon>
        <taxon>Shewanellaceae</taxon>
        <taxon>Shewanella</taxon>
    </lineage>
</organism>
<feature type="transmembrane region" description="Helical" evidence="9">
    <location>
        <begin position="85"/>
        <end position="107"/>
    </location>
</feature>
<evidence type="ECO:0000256" key="6">
    <source>
        <dbReference type="ARBA" id="ARBA00022989"/>
    </source>
</evidence>
<feature type="transmembrane region" description="Helical" evidence="9">
    <location>
        <begin position="127"/>
        <end position="152"/>
    </location>
</feature>
<comment type="subcellular location">
    <subcellularLocation>
        <location evidence="1 9">Cell inner membrane</location>
        <topology evidence="1 9">Multi-pass membrane protein</topology>
    </subcellularLocation>
</comment>
<name>A0ABZ0K0L4_9GAMM</name>
<dbReference type="InterPro" id="IPR007387">
    <property type="entry name" value="TRAP_DctQ"/>
</dbReference>
<evidence type="ECO:0000256" key="7">
    <source>
        <dbReference type="ARBA" id="ARBA00023136"/>
    </source>
</evidence>
<dbReference type="InterPro" id="IPR055348">
    <property type="entry name" value="DctQ"/>
</dbReference>